<dbReference type="InterPro" id="IPR013324">
    <property type="entry name" value="RNA_pol_sigma_r3/r4-like"/>
</dbReference>
<dbReference type="InterPro" id="IPR013325">
    <property type="entry name" value="RNA_pol_sigma_r2"/>
</dbReference>
<dbReference type="NCBIfam" id="NF009164">
    <property type="entry name" value="PRK12511.1"/>
    <property type="match status" value="1"/>
</dbReference>
<comment type="caution">
    <text evidence="7">The sequence shown here is derived from an EMBL/GenBank/DDBJ whole genome shotgun (WGS) entry which is preliminary data.</text>
</comment>
<keyword evidence="4" id="KW-0804">Transcription</keyword>
<accession>A0A2W5R7C6</accession>
<keyword evidence="2" id="KW-0805">Transcription regulation</keyword>
<dbReference type="EMBL" id="QFQD01000001">
    <property type="protein sequence ID" value="PZQ85998.1"/>
    <property type="molecule type" value="Genomic_DNA"/>
</dbReference>
<evidence type="ECO:0000256" key="3">
    <source>
        <dbReference type="ARBA" id="ARBA00023082"/>
    </source>
</evidence>
<dbReference type="InterPro" id="IPR007627">
    <property type="entry name" value="RNA_pol_sigma70_r2"/>
</dbReference>
<dbReference type="Pfam" id="PF04542">
    <property type="entry name" value="Sigma70_r2"/>
    <property type="match status" value="1"/>
</dbReference>
<proteinExistence type="inferred from homology"/>
<sequence length="186" mass="20419">MKRETSTFDVPGQLAAMRRYARSLTRDDVDAEDLVHDALLRAYERRGSFDAARGPAGNGLRGWLLSILHNVFVDGRRSRRAEQRRIDQTLETGVAAQPPAQEHHVRLAQVREAFMTLPEEQRAALHLVTIEGLGYAEAAAALGIPQGTLMSRLSRARAALRAIEDGAALAPPTHLRIVGGQDDPSR</sequence>
<gene>
    <name evidence="7" type="ORF">DI549_00490</name>
</gene>
<dbReference type="NCBIfam" id="TIGR02937">
    <property type="entry name" value="sigma70-ECF"/>
    <property type="match status" value="1"/>
</dbReference>
<evidence type="ECO:0000259" key="5">
    <source>
        <dbReference type="Pfam" id="PF04542"/>
    </source>
</evidence>
<evidence type="ECO:0000313" key="8">
    <source>
        <dbReference type="Proteomes" id="UP000248887"/>
    </source>
</evidence>
<evidence type="ECO:0000259" key="6">
    <source>
        <dbReference type="Pfam" id="PF08281"/>
    </source>
</evidence>
<dbReference type="InterPro" id="IPR036388">
    <property type="entry name" value="WH-like_DNA-bd_sf"/>
</dbReference>
<keyword evidence="3" id="KW-0731">Sigma factor</keyword>
<dbReference type="InterPro" id="IPR039425">
    <property type="entry name" value="RNA_pol_sigma-70-like"/>
</dbReference>
<dbReference type="Gene3D" id="1.10.10.10">
    <property type="entry name" value="Winged helix-like DNA-binding domain superfamily/Winged helix DNA-binding domain"/>
    <property type="match status" value="1"/>
</dbReference>
<evidence type="ECO:0000256" key="4">
    <source>
        <dbReference type="ARBA" id="ARBA00023163"/>
    </source>
</evidence>
<dbReference type="GO" id="GO:0016987">
    <property type="term" value="F:sigma factor activity"/>
    <property type="evidence" value="ECO:0007669"/>
    <property type="project" value="UniProtKB-KW"/>
</dbReference>
<dbReference type="GO" id="GO:0006352">
    <property type="term" value="P:DNA-templated transcription initiation"/>
    <property type="evidence" value="ECO:0007669"/>
    <property type="project" value="InterPro"/>
</dbReference>
<dbReference type="CDD" id="cd06171">
    <property type="entry name" value="Sigma70_r4"/>
    <property type="match status" value="1"/>
</dbReference>
<comment type="similarity">
    <text evidence="1">Belongs to the sigma-70 factor family. ECF subfamily.</text>
</comment>
<dbReference type="SUPFAM" id="SSF88946">
    <property type="entry name" value="Sigma2 domain of RNA polymerase sigma factors"/>
    <property type="match status" value="1"/>
</dbReference>
<evidence type="ECO:0000313" key="7">
    <source>
        <dbReference type="EMBL" id="PZQ85998.1"/>
    </source>
</evidence>
<reference evidence="7 8" key="1">
    <citation type="submission" date="2017-08" db="EMBL/GenBank/DDBJ databases">
        <title>Infants hospitalized years apart are colonized by the same room-sourced microbial strains.</title>
        <authorList>
            <person name="Brooks B."/>
            <person name="Olm M.R."/>
            <person name="Firek B.A."/>
            <person name="Baker R."/>
            <person name="Thomas B.C."/>
            <person name="Morowitz M.J."/>
            <person name="Banfield J.F."/>
        </authorList>
    </citation>
    <scope>NUCLEOTIDE SEQUENCE [LARGE SCALE GENOMIC DNA]</scope>
    <source>
        <strain evidence="7">S2_005_001_R2_27</strain>
    </source>
</reference>
<feature type="domain" description="RNA polymerase sigma-70 region 2" evidence="5">
    <location>
        <begin position="17"/>
        <end position="80"/>
    </location>
</feature>
<dbReference type="Proteomes" id="UP000248887">
    <property type="component" value="Unassembled WGS sequence"/>
</dbReference>
<protein>
    <submittedName>
        <fullName evidence="7">RNA polymerase subunit sigma</fullName>
    </submittedName>
</protein>
<dbReference type="SUPFAM" id="SSF88659">
    <property type="entry name" value="Sigma3 and sigma4 domains of RNA polymerase sigma factors"/>
    <property type="match status" value="1"/>
</dbReference>
<name>A0A2W5R7C6_ANCNO</name>
<dbReference type="InterPro" id="IPR013249">
    <property type="entry name" value="RNA_pol_sigma70_r4_t2"/>
</dbReference>
<dbReference type="InterPro" id="IPR014284">
    <property type="entry name" value="RNA_pol_sigma-70_dom"/>
</dbReference>
<dbReference type="AlphaFoldDB" id="A0A2W5R7C6"/>
<dbReference type="GO" id="GO:0003677">
    <property type="term" value="F:DNA binding"/>
    <property type="evidence" value="ECO:0007669"/>
    <property type="project" value="InterPro"/>
</dbReference>
<evidence type="ECO:0000256" key="1">
    <source>
        <dbReference type="ARBA" id="ARBA00010641"/>
    </source>
</evidence>
<dbReference type="Pfam" id="PF08281">
    <property type="entry name" value="Sigma70_r4_2"/>
    <property type="match status" value="1"/>
</dbReference>
<organism evidence="7 8">
    <name type="scientific">Ancylobacter novellus</name>
    <name type="common">Thiobacillus novellus</name>
    <dbReference type="NCBI Taxonomy" id="921"/>
    <lineage>
        <taxon>Bacteria</taxon>
        <taxon>Pseudomonadati</taxon>
        <taxon>Pseudomonadota</taxon>
        <taxon>Alphaproteobacteria</taxon>
        <taxon>Hyphomicrobiales</taxon>
        <taxon>Xanthobacteraceae</taxon>
        <taxon>Ancylobacter</taxon>
    </lineage>
</organism>
<dbReference type="Gene3D" id="1.10.1740.10">
    <property type="match status" value="1"/>
</dbReference>
<dbReference type="PANTHER" id="PTHR43133:SF25">
    <property type="entry name" value="RNA POLYMERASE SIGMA FACTOR RFAY-RELATED"/>
    <property type="match status" value="1"/>
</dbReference>
<dbReference type="PANTHER" id="PTHR43133">
    <property type="entry name" value="RNA POLYMERASE ECF-TYPE SIGMA FACTO"/>
    <property type="match status" value="1"/>
</dbReference>
<feature type="domain" description="RNA polymerase sigma factor 70 region 4 type 2" evidence="6">
    <location>
        <begin position="108"/>
        <end position="160"/>
    </location>
</feature>
<evidence type="ECO:0000256" key="2">
    <source>
        <dbReference type="ARBA" id="ARBA00023015"/>
    </source>
</evidence>